<organism evidence="5 6">
    <name type="scientific">Halobiforma nitratireducens JCM 10879</name>
    <dbReference type="NCBI Taxonomy" id="1227454"/>
    <lineage>
        <taxon>Archaea</taxon>
        <taxon>Methanobacteriati</taxon>
        <taxon>Methanobacteriota</taxon>
        <taxon>Stenosarchaea group</taxon>
        <taxon>Halobacteria</taxon>
        <taxon>Halobacteriales</taxon>
        <taxon>Natrialbaceae</taxon>
        <taxon>Halobiforma</taxon>
    </lineage>
</organism>
<dbReference type="PANTHER" id="PTHR34236">
    <property type="entry name" value="DIMETHYL SULFOXIDE REDUCTASE TRANSCRIPTIONAL ACTIVATOR"/>
    <property type="match status" value="1"/>
</dbReference>
<dbReference type="InterPro" id="IPR007050">
    <property type="entry name" value="HTH_bacterioopsin"/>
</dbReference>
<feature type="compositionally biased region" description="Basic and acidic residues" evidence="3">
    <location>
        <begin position="54"/>
        <end position="64"/>
    </location>
</feature>
<proteinExistence type="predicted"/>
<feature type="region of interest" description="Disordered" evidence="3">
    <location>
        <begin position="41"/>
        <end position="67"/>
    </location>
</feature>
<keyword evidence="1" id="KW-0805">Transcription regulation</keyword>
<evidence type="ECO:0000256" key="2">
    <source>
        <dbReference type="ARBA" id="ARBA00023163"/>
    </source>
</evidence>
<feature type="domain" description="HTH bat-type" evidence="4">
    <location>
        <begin position="204"/>
        <end position="255"/>
    </location>
</feature>
<protein>
    <submittedName>
        <fullName evidence="5">Bacterio-opsin activator HTH domain protein</fullName>
    </submittedName>
</protein>
<sequence length="257" mass="28441">MSLEGELSSVRLTLDLWHPNCWAIEATDRTGGGVLAHAVYNSPTTGGTGGEVGDSNKSRNRGDTDDSNTVKGLFTAFGDTSGEVENVLDAIRASEHSGEVFELQERFGRARNAPGNVVREFFLEYDPTEMVCPTLLENGFVHSAPVRIEDGSEEWNLCFAGDRSAIEESLDDVREQTGAEVTVTSITTSETPDRSTREQRLDTLTTAQREVFEHAREAGYYEWPREVTTRELADDLDLAKSTLLEHLRRAESKLLDP</sequence>
<dbReference type="Pfam" id="PF04967">
    <property type="entry name" value="HTH_10"/>
    <property type="match status" value="1"/>
</dbReference>
<evidence type="ECO:0000256" key="3">
    <source>
        <dbReference type="SAM" id="MobiDB-lite"/>
    </source>
</evidence>
<dbReference type="PATRIC" id="fig|1227454.3.peg.1545"/>
<dbReference type="Proteomes" id="UP000011607">
    <property type="component" value="Unassembled WGS sequence"/>
</dbReference>
<dbReference type="Gene3D" id="1.10.10.10">
    <property type="entry name" value="Winged helix-like DNA-binding domain superfamily/Winged helix DNA-binding domain"/>
    <property type="match status" value="1"/>
</dbReference>
<evidence type="ECO:0000256" key="1">
    <source>
        <dbReference type="ARBA" id="ARBA00023015"/>
    </source>
</evidence>
<dbReference type="EMBL" id="AOMA01000077">
    <property type="protein sequence ID" value="EMA40037.1"/>
    <property type="molecule type" value="Genomic_DNA"/>
</dbReference>
<accession>M0M2L8</accession>
<dbReference type="InterPro" id="IPR036388">
    <property type="entry name" value="WH-like_DNA-bd_sf"/>
</dbReference>
<keyword evidence="6" id="KW-1185">Reference proteome</keyword>
<reference evidence="5 6" key="1">
    <citation type="journal article" date="2014" name="PLoS Genet.">
        <title>Phylogenetically driven sequencing of extremely halophilic archaea reveals strategies for static and dynamic osmo-response.</title>
        <authorList>
            <person name="Becker E.A."/>
            <person name="Seitzer P.M."/>
            <person name="Tritt A."/>
            <person name="Larsen D."/>
            <person name="Krusor M."/>
            <person name="Yao A.I."/>
            <person name="Wu D."/>
            <person name="Madern D."/>
            <person name="Eisen J.A."/>
            <person name="Darling A.E."/>
            <person name="Facciotti M.T."/>
        </authorList>
    </citation>
    <scope>NUCLEOTIDE SEQUENCE [LARGE SCALE GENOMIC DNA]</scope>
    <source>
        <strain evidence="5 6">JCM 10879</strain>
    </source>
</reference>
<evidence type="ECO:0000313" key="6">
    <source>
        <dbReference type="Proteomes" id="UP000011607"/>
    </source>
</evidence>
<comment type="caution">
    <text evidence="5">The sequence shown here is derived from an EMBL/GenBank/DDBJ whole genome shotgun (WGS) entry which is preliminary data.</text>
</comment>
<dbReference type="eggNOG" id="arCOG02274">
    <property type="taxonomic scope" value="Archaea"/>
</dbReference>
<evidence type="ECO:0000313" key="5">
    <source>
        <dbReference type="EMBL" id="EMA40037.1"/>
    </source>
</evidence>
<dbReference type="OrthoDB" id="194721at2157"/>
<dbReference type="RefSeq" id="WP_006672475.1">
    <property type="nucleotide sequence ID" value="NZ_AOMA01000077.1"/>
</dbReference>
<dbReference type="STRING" id="1227454.C446_07699"/>
<gene>
    <name evidence="5" type="ORF">C446_07699</name>
</gene>
<name>M0M2L8_9EURY</name>
<dbReference type="AlphaFoldDB" id="M0M2L8"/>
<dbReference type="PANTHER" id="PTHR34236:SF1">
    <property type="entry name" value="DIMETHYL SULFOXIDE REDUCTASE TRANSCRIPTIONAL ACTIVATOR"/>
    <property type="match status" value="1"/>
</dbReference>
<keyword evidence="2" id="KW-0804">Transcription</keyword>
<evidence type="ECO:0000259" key="4">
    <source>
        <dbReference type="Pfam" id="PF04967"/>
    </source>
</evidence>